<gene>
    <name evidence="1" type="ORF">GU926_08675</name>
</gene>
<reference evidence="1 2" key="1">
    <citation type="submission" date="2020-01" db="EMBL/GenBank/DDBJ databases">
        <authorList>
            <person name="Kim M."/>
        </authorList>
    </citation>
    <scope>NUCLEOTIDE SEQUENCE [LARGE SCALE GENOMIC DNA]</scope>
    <source>
        <strain evidence="1 2">BT10</strain>
    </source>
</reference>
<sequence>MKYLFIVLLIWLFKEPVLVKLWKSYPVPTKEQAKGYNLDSSDWQVFIKDNLVLATSDRYFKPESLPFGLPKGCSSDFGGRQTIVSFPDGYLVGFDKGEWGGALGWFDKKGKECLKISDDQVVKIVRVDDQVFAIEGLAHLSTSRGSLLRIYKKGGKWQVEKYLGLPYAPEGLGVDSNKNLIVITSNNLIKVRKDKSIEVLIKDGFWSYGLYPNSLIIKDDVAFIGMRKGVLKYNLNTKAQEWLMDE</sequence>
<organism evidence="1 2">
    <name type="scientific">Nibribacter ruber</name>
    <dbReference type="NCBI Taxonomy" id="2698458"/>
    <lineage>
        <taxon>Bacteria</taxon>
        <taxon>Pseudomonadati</taxon>
        <taxon>Bacteroidota</taxon>
        <taxon>Cytophagia</taxon>
        <taxon>Cytophagales</taxon>
        <taxon>Hymenobacteraceae</taxon>
        <taxon>Nibribacter</taxon>
    </lineage>
</organism>
<dbReference type="Proteomes" id="UP000464214">
    <property type="component" value="Chromosome"/>
</dbReference>
<dbReference type="KEGG" id="nib:GU926_08675"/>
<dbReference type="AlphaFoldDB" id="A0A6P1NUV1"/>
<dbReference type="SUPFAM" id="SSF63829">
    <property type="entry name" value="Calcium-dependent phosphotriesterase"/>
    <property type="match status" value="1"/>
</dbReference>
<name>A0A6P1NUV1_9BACT</name>
<protein>
    <submittedName>
        <fullName evidence="1">Uncharacterized protein</fullName>
    </submittedName>
</protein>
<evidence type="ECO:0000313" key="1">
    <source>
        <dbReference type="EMBL" id="QHL87507.1"/>
    </source>
</evidence>
<dbReference type="EMBL" id="CP047897">
    <property type="protein sequence ID" value="QHL87507.1"/>
    <property type="molecule type" value="Genomic_DNA"/>
</dbReference>
<evidence type="ECO:0000313" key="2">
    <source>
        <dbReference type="Proteomes" id="UP000464214"/>
    </source>
</evidence>
<proteinExistence type="predicted"/>
<dbReference type="RefSeq" id="WP_160690973.1">
    <property type="nucleotide sequence ID" value="NZ_CP047897.1"/>
</dbReference>
<accession>A0A6P1NUV1</accession>
<keyword evidence="2" id="KW-1185">Reference proteome</keyword>